<sequence>MPRGVPAKLFPPHLPGLRQEQGPLHRQLYERLRQAILTGVIPPRSRLPSTRTLAANLGVSRNTVEQAFAQLDAEGLLERRVGSGSVVALPEHVRPPDGPVRAPTGRAELAPPLRARGRRVAELPLSAAPSGLLPLTPCMPALDAFPLSLWRRSLQRQSRQTGTQLLSYGETAGWRPLREAVAAHVGTSRGVRCDWRQVLIVTSTQQALDLVARLLLEEGDAVWMEEPGYLGARTAFSATGARLIPVPVDEEGLRVDEGLSRAPKARLAYVTPSYQYPLGLTMSLARRLALLEWARASGAWVVEDDYDSEFRYTSRPIAALQGLGDTGRVLYVGTFNKVMFPSLRLAYLVVPEPLVEPFLRAKSLADGHTALLSQAAMADFMERGHFTAHLRQMRLLYAERRQALLDALRREAGNSLQPVGSVEAGMHVTVKLAGRADDVALVQRAASRGLDTRPLSAHYLGTKRSSGLVLGFSGVDPAALRSAAASLASLL</sequence>
<name>A0ABY9X7S2_9BACT</name>
<keyword evidence="7" id="KW-0808">Transferase</keyword>
<gene>
    <name evidence="7" type="ORF">F0U60_50465</name>
</gene>
<dbReference type="EMBL" id="CP043494">
    <property type="protein sequence ID" value="WNG51446.1"/>
    <property type="molecule type" value="Genomic_DNA"/>
</dbReference>
<dbReference type="RefSeq" id="WP_395811708.1">
    <property type="nucleotide sequence ID" value="NZ_CP043494.1"/>
</dbReference>
<dbReference type="Pfam" id="PF00392">
    <property type="entry name" value="GntR"/>
    <property type="match status" value="1"/>
</dbReference>
<dbReference type="PANTHER" id="PTHR46577">
    <property type="entry name" value="HTH-TYPE TRANSCRIPTIONAL REGULATORY PROTEIN GABR"/>
    <property type="match status" value="1"/>
</dbReference>
<keyword evidence="4" id="KW-0238">DNA-binding</keyword>
<evidence type="ECO:0000256" key="4">
    <source>
        <dbReference type="ARBA" id="ARBA00023125"/>
    </source>
</evidence>
<comment type="similarity">
    <text evidence="1">In the C-terminal section; belongs to the class-I pyridoxal-phosphate-dependent aminotransferase family.</text>
</comment>
<evidence type="ECO:0000256" key="5">
    <source>
        <dbReference type="ARBA" id="ARBA00023163"/>
    </source>
</evidence>
<evidence type="ECO:0000313" key="8">
    <source>
        <dbReference type="Proteomes" id="UP001611383"/>
    </source>
</evidence>
<dbReference type="Gene3D" id="1.10.10.10">
    <property type="entry name" value="Winged helix-like DNA-binding domain superfamily/Winged helix DNA-binding domain"/>
    <property type="match status" value="1"/>
</dbReference>
<keyword evidence="5" id="KW-0804">Transcription</keyword>
<reference evidence="7 8" key="1">
    <citation type="submission" date="2019-08" db="EMBL/GenBank/DDBJ databases">
        <title>Archangium and Cystobacter genomes.</title>
        <authorList>
            <person name="Chen I.-C.K."/>
            <person name="Wielgoss S."/>
        </authorList>
    </citation>
    <scope>NUCLEOTIDE SEQUENCE [LARGE SCALE GENOMIC DNA]</scope>
    <source>
        <strain evidence="7 8">Cbm 6</strain>
    </source>
</reference>
<evidence type="ECO:0000259" key="6">
    <source>
        <dbReference type="PROSITE" id="PS50949"/>
    </source>
</evidence>
<evidence type="ECO:0000256" key="2">
    <source>
        <dbReference type="ARBA" id="ARBA00022898"/>
    </source>
</evidence>
<dbReference type="InterPro" id="IPR000524">
    <property type="entry name" value="Tscrpt_reg_HTH_GntR"/>
</dbReference>
<protein>
    <submittedName>
        <fullName evidence="7">PLP-dependent aminotransferase family protein</fullName>
    </submittedName>
</protein>
<dbReference type="InterPro" id="IPR036390">
    <property type="entry name" value="WH_DNA-bd_sf"/>
</dbReference>
<keyword evidence="7" id="KW-0032">Aminotransferase</keyword>
<dbReference type="CDD" id="cd00609">
    <property type="entry name" value="AAT_like"/>
    <property type="match status" value="1"/>
</dbReference>
<dbReference type="SMART" id="SM00345">
    <property type="entry name" value="HTH_GNTR"/>
    <property type="match status" value="1"/>
</dbReference>
<dbReference type="Pfam" id="PF00155">
    <property type="entry name" value="Aminotran_1_2"/>
    <property type="match status" value="1"/>
</dbReference>
<dbReference type="GO" id="GO:0008483">
    <property type="term" value="F:transaminase activity"/>
    <property type="evidence" value="ECO:0007669"/>
    <property type="project" value="UniProtKB-KW"/>
</dbReference>
<dbReference type="PRINTS" id="PR00035">
    <property type="entry name" value="HTHGNTR"/>
</dbReference>
<proteinExistence type="inferred from homology"/>
<keyword evidence="8" id="KW-1185">Reference proteome</keyword>
<dbReference type="InterPro" id="IPR004839">
    <property type="entry name" value="Aminotransferase_I/II_large"/>
</dbReference>
<evidence type="ECO:0000256" key="1">
    <source>
        <dbReference type="ARBA" id="ARBA00005384"/>
    </source>
</evidence>
<dbReference type="SUPFAM" id="SSF53383">
    <property type="entry name" value="PLP-dependent transferases"/>
    <property type="match status" value="1"/>
</dbReference>
<evidence type="ECO:0000313" key="7">
    <source>
        <dbReference type="EMBL" id="WNG51446.1"/>
    </source>
</evidence>
<dbReference type="Proteomes" id="UP001611383">
    <property type="component" value="Chromosome"/>
</dbReference>
<keyword evidence="2" id="KW-0663">Pyridoxal phosphate</keyword>
<dbReference type="Gene3D" id="3.40.640.10">
    <property type="entry name" value="Type I PLP-dependent aspartate aminotransferase-like (Major domain)"/>
    <property type="match status" value="1"/>
</dbReference>
<dbReference type="PANTHER" id="PTHR46577:SF1">
    <property type="entry name" value="HTH-TYPE TRANSCRIPTIONAL REGULATORY PROTEIN GABR"/>
    <property type="match status" value="1"/>
</dbReference>
<dbReference type="InterPro" id="IPR036388">
    <property type="entry name" value="WH-like_DNA-bd_sf"/>
</dbReference>
<evidence type="ECO:0000256" key="3">
    <source>
        <dbReference type="ARBA" id="ARBA00023015"/>
    </source>
</evidence>
<accession>A0ABY9X7S2</accession>
<dbReference type="PROSITE" id="PS50949">
    <property type="entry name" value="HTH_GNTR"/>
    <property type="match status" value="1"/>
</dbReference>
<dbReference type="InterPro" id="IPR015424">
    <property type="entry name" value="PyrdxlP-dep_Trfase"/>
</dbReference>
<dbReference type="InterPro" id="IPR051446">
    <property type="entry name" value="HTH_trans_reg/aminotransferase"/>
</dbReference>
<dbReference type="CDD" id="cd07377">
    <property type="entry name" value="WHTH_GntR"/>
    <property type="match status" value="1"/>
</dbReference>
<dbReference type="InterPro" id="IPR015421">
    <property type="entry name" value="PyrdxlP-dep_Trfase_major"/>
</dbReference>
<feature type="domain" description="HTH gntR-type" evidence="6">
    <location>
        <begin position="22"/>
        <end position="90"/>
    </location>
</feature>
<organism evidence="7 8">
    <name type="scientific">Archangium minus</name>
    <dbReference type="NCBI Taxonomy" id="83450"/>
    <lineage>
        <taxon>Bacteria</taxon>
        <taxon>Pseudomonadati</taxon>
        <taxon>Myxococcota</taxon>
        <taxon>Myxococcia</taxon>
        <taxon>Myxococcales</taxon>
        <taxon>Cystobacterineae</taxon>
        <taxon>Archangiaceae</taxon>
        <taxon>Archangium</taxon>
    </lineage>
</organism>
<dbReference type="SUPFAM" id="SSF46785">
    <property type="entry name" value="Winged helix' DNA-binding domain"/>
    <property type="match status" value="1"/>
</dbReference>
<keyword evidence="3" id="KW-0805">Transcription regulation</keyword>